<accession>A0A917W9S3</accession>
<sequence>MPASACHPVGWTGHQAISPLCVTALSGLAPPPEWLGAECRALPDRPSRLIAPPFADREGTGQA</sequence>
<dbReference type="AlphaFoldDB" id="A0A917W9S3"/>
<keyword evidence="2" id="KW-1185">Reference proteome</keyword>
<gene>
    <name evidence="1" type="ORF">GCM10011534_05710</name>
</gene>
<evidence type="ECO:0000313" key="1">
    <source>
        <dbReference type="EMBL" id="GGL86698.1"/>
    </source>
</evidence>
<comment type="caution">
    <text evidence="1">The sequence shown here is derived from an EMBL/GenBank/DDBJ whole genome shotgun (WGS) entry which is preliminary data.</text>
</comment>
<protein>
    <submittedName>
        <fullName evidence="1">Uncharacterized protein</fullName>
    </submittedName>
</protein>
<organism evidence="1 2">
    <name type="scientific">Pseudooceanicola nanhaiensis</name>
    <dbReference type="NCBI Taxonomy" id="375761"/>
    <lineage>
        <taxon>Bacteria</taxon>
        <taxon>Pseudomonadati</taxon>
        <taxon>Pseudomonadota</taxon>
        <taxon>Alphaproteobacteria</taxon>
        <taxon>Rhodobacterales</taxon>
        <taxon>Paracoccaceae</taxon>
        <taxon>Pseudooceanicola</taxon>
    </lineage>
</organism>
<reference evidence="1" key="1">
    <citation type="journal article" date="2014" name="Int. J. Syst. Evol. Microbiol.">
        <title>Complete genome sequence of Corynebacterium casei LMG S-19264T (=DSM 44701T), isolated from a smear-ripened cheese.</title>
        <authorList>
            <consortium name="US DOE Joint Genome Institute (JGI-PGF)"/>
            <person name="Walter F."/>
            <person name="Albersmeier A."/>
            <person name="Kalinowski J."/>
            <person name="Ruckert C."/>
        </authorList>
    </citation>
    <scope>NUCLEOTIDE SEQUENCE</scope>
    <source>
        <strain evidence="1">CGMCC 1.6293</strain>
    </source>
</reference>
<proteinExistence type="predicted"/>
<evidence type="ECO:0000313" key="2">
    <source>
        <dbReference type="Proteomes" id="UP000649829"/>
    </source>
</evidence>
<dbReference type="Proteomes" id="UP000649829">
    <property type="component" value="Unassembled WGS sequence"/>
</dbReference>
<reference evidence="1" key="2">
    <citation type="submission" date="2020-09" db="EMBL/GenBank/DDBJ databases">
        <authorList>
            <person name="Sun Q."/>
            <person name="Zhou Y."/>
        </authorList>
    </citation>
    <scope>NUCLEOTIDE SEQUENCE</scope>
    <source>
        <strain evidence="1">CGMCC 1.6293</strain>
    </source>
</reference>
<name>A0A917W9S3_9RHOB</name>
<dbReference type="EMBL" id="BMLF01000001">
    <property type="protein sequence ID" value="GGL86698.1"/>
    <property type="molecule type" value="Genomic_DNA"/>
</dbReference>